<feature type="compositionally biased region" description="Low complexity" evidence="1">
    <location>
        <begin position="132"/>
        <end position="143"/>
    </location>
</feature>
<feature type="region of interest" description="Disordered" evidence="1">
    <location>
        <begin position="115"/>
        <end position="305"/>
    </location>
</feature>
<evidence type="ECO:0000256" key="1">
    <source>
        <dbReference type="SAM" id="MobiDB-lite"/>
    </source>
</evidence>
<proteinExistence type="predicted"/>
<keyword evidence="5" id="KW-1185">Reference proteome</keyword>
<evidence type="ECO:0000313" key="4">
    <source>
        <dbReference type="EMBL" id="ELY31573.1"/>
    </source>
</evidence>
<feature type="transmembrane region" description="Helical" evidence="2">
    <location>
        <begin position="424"/>
        <end position="441"/>
    </location>
</feature>
<keyword evidence="2" id="KW-1133">Transmembrane helix</keyword>
<dbReference type="OrthoDB" id="343201at2157"/>
<reference evidence="3 5" key="2">
    <citation type="journal article" date="2012" name="BMC Genomics">
        <title>A comparative genomics perspective on the genetic content of the alkaliphilic haloarchaeon Natrialba magadii ATCC 43099T.</title>
        <authorList>
            <person name="Siddaramappa S."/>
            <person name="Challacombe J.F."/>
            <person name="Decastro R.E."/>
            <person name="Pfeiffer F."/>
            <person name="Sastre D.E."/>
            <person name="Gimenez M.I."/>
            <person name="Paggi R.A."/>
            <person name="Detter J.C."/>
            <person name="Davenport K.W."/>
            <person name="Goodwin L.A."/>
            <person name="Kyrpides N."/>
            <person name="Tapia R."/>
            <person name="Pitluck S."/>
            <person name="Lucas S."/>
            <person name="Woyke T."/>
            <person name="Maupin-Furlow J.A."/>
        </authorList>
    </citation>
    <scope>NUCLEOTIDE SEQUENCE [LARGE SCALE GENOMIC DNA]</scope>
    <source>
        <strain evidence="3">ATCC 43099</strain>
        <strain evidence="5">ATCC 43099 / DSM 3394 / CCM 3739 / CIP 104546 / IAM 13178 / JCM 8861 / NBRC 102185 / NCIMB 2190 / MS3</strain>
    </source>
</reference>
<feature type="compositionally biased region" description="Polar residues" evidence="1">
    <location>
        <begin position="164"/>
        <end position="177"/>
    </location>
</feature>
<dbReference type="HOGENOM" id="CLU_026218_0_0_2"/>
<feature type="transmembrane region" description="Helical" evidence="2">
    <location>
        <begin position="535"/>
        <end position="555"/>
    </location>
</feature>
<feature type="transmembrane region" description="Helical" evidence="2">
    <location>
        <begin position="655"/>
        <end position="674"/>
    </location>
</feature>
<feature type="compositionally biased region" description="Low complexity" evidence="1">
    <location>
        <begin position="219"/>
        <end position="237"/>
    </location>
</feature>
<protein>
    <submittedName>
        <fullName evidence="3">Uncharacterized protein</fullName>
    </submittedName>
</protein>
<dbReference type="STRING" id="547559.Nmag_2847"/>
<sequence>MRRSIVIGGILLAATIVLIGGPSLLFSPSTSDVAPETEDEPTPEIISFEDSDSGFWPYLNAQQSHEQRSPLNVIVRGETDTIVQLLTTYGTGDWEETDHDHFDADELVGFAQNETSEDDHTDQDSPAESSEEAATTESVSEAETQAETETEAEAETVTQTESEPNQLPNSETGSTVDTGEDAELQTELRTESGMESDTEPSTQSEPESTPDPESHIETDSASYSSTTDETETTAQTESTDEAESTDETETADGNDAGETDDSGDSATGVERTEGTEPTETEPSNESGAGHEHVIRPVSPTDIPWSQADGATRFAYLDPGPDESAYWTTETLQLEDGEYYGYRYHIRLYETPNPDDQWVVMQTHSEHFDWFTLRHRVDGVEGAQSRLEQDLMAIPGVDQQEDLQRIYLDNSGPSDADGWATKVDLTFSPALVVPLLLGMLLHRRAGLRFGGRGWGGCGSRGGRGWGGCDSRDNRIDHGGRGWLQLSSIDPAERSSDERLPPQGIAERTSAELTDRLSESGRQRLAAAIDRVEARHLILAGTILTIVLGVRILGIAFDRTLSFMTVHMIAATLYPLIALGLPIATYVIASGLERRLDAALAASASLAVAIWLDYSLLGVDVLPLDVVVQRMLVVVALGLIAGGAAHRATRESRFNDMLLVGAGTWVLVLVGTLFGYL</sequence>
<feature type="transmembrane region" description="Helical" evidence="2">
    <location>
        <begin position="624"/>
        <end position="643"/>
    </location>
</feature>
<name>D3SZZ0_NATMM</name>
<evidence type="ECO:0000313" key="6">
    <source>
        <dbReference type="Proteomes" id="UP000011543"/>
    </source>
</evidence>
<dbReference type="eggNOG" id="arCOG08110">
    <property type="taxonomic scope" value="Archaea"/>
</dbReference>
<feature type="transmembrane region" description="Helical" evidence="2">
    <location>
        <begin position="594"/>
        <end position="612"/>
    </location>
</feature>
<keyword evidence="2" id="KW-0472">Membrane</keyword>
<gene>
    <name evidence="3" type="ordered locus">Nmag_2847</name>
    <name evidence="4" type="ORF">C500_06169</name>
</gene>
<feature type="compositionally biased region" description="Polar residues" evidence="1">
    <location>
        <begin position="193"/>
        <end position="207"/>
    </location>
</feature>
<reference evidence="3" key="4">
    <citation type="submission" date="2016-09" db="EMBL/GenBank/DDBJ databases">
        <authorList>
            <person name="Pfeiffer F."/>
        </authorList>
    </citation>
    <scope>NUCLEOTIDE SEQUENCE</scope>
    <source>
        <strain evidence="3">ATCC 43099</strain>
    </source>
</reference>
<feature type="compositionally biased region" description="Acidic residues" evidence="1">
    <location>
        <begin position="144"/>
        <end position="154"/>
    </location>
</feature>
<dbReference type="EMBL" id="AOHS01000025">
    <property type="protein sequence ID" value="ELY31573.1"/>
    <property type="molecule type" value="Genomic_DNA"/>
</dbReference>
<feature type="compositionally biased region" description="Acidic residues" evidence="1">
    <location>
        <begin position="238"/>
        <end position="263"/>
    </location>
</feature>
<evidence type="ECO:0000313" key="3">
    <source>
        <dbReference type="EMBL" id="ADD06400.1"/>
    </source>
</evidence>
<evidence type="ECO:0000256" key="2">
    <source>
        <dbReference type="SAM" id="Phobius"/>
    </source>
</evidence>
<feature type="transmembrane region" description="Helical" evidence="2">
    <location>
        <begin position="567"/>
        <end position="587"/>
    </location>
</feature>
<evidence type="ECO:0000313" key="5">
    <source>
        <dbReference type="Proteomes" id="UP000001879"/>
    </source>
</evidence>
<dbReference type="EMBL" id="CP001932">
    <property type="protein sequence ID" value="ADD06400.1"/>
    <property type="molecule type" value="Genomic_DNA"/>
</dbReference>
<accession>D3SZZ0</accession>
<dbReference type="PaxDb" id="547559-Nmag_2847"/>
<reference evidence="5" key="1">
    <citation type="submission" date="2010-02" db="EMBL/GenBank/DDBJ databases">
        <title>Complete sequence of chromosome of Natrialba magadii ATCC 43099.</title>
        <authorList>
            <consortium name="US DOE Joint Genome Institute"/>
            <person name="Lucas S."/>
            <person name="Copeland A."/>
            <person name="Lapidus A."/>
            <person name="Cheng J.-F."/>
            <person name="Bruce D."/>
            <person name="Goodwin L."/>
            <person name="Pitluck S."/>
            <person name="Davenport K."/>
            <person name="Saunders E."/>
            <person name="Detter J.C."/>
            <person name="Han C."/>
            <person name="Tapia R."/>
            <person name="Land M."/>
            <person name="Hauser L."/>
            <person name="Kyrpides N."/>
            <person name="Mikhailova N."/>
            <person name="De Castro R.E."/>
            <person name="Maupin-Furlow J.A."/>
            <person name="Woyke T."/>
        </authorList>
    </citation>
    <scope>NUCLEOTIDE SEQUENCE [LARGE SCALE GENOMIC DNA]</scope>
    <source>
        <strain evidence="5">ATCC 43099 / DSM 3394 / CCM 3739 / CIP 104546 / IAM 13178 / JCM 8861 / NBRC 102185 / NCIMB 2190 / MS3</strain>
    </source>
</reference>
<dbReference type="KEGG" id="nmg:Nmag_2847"/>
<dbReference type="Proteomes" id="UP000001879">
    <property type="component" value="Chromosome"/>
</dbReference>
<keyword evidence="2" id="KW-0812">Transmembrane</keyword>
<reference evidence="4 6" key="3">
    <citation type="journal article" date="2014" name="PLoS Genet.">
        <title>Phylogenetically driven sequencing of extremely halophilic archaea reveals strategies for static and dynamic osmo-response.</title>
        <authorList>
            <person name="Becker E.A."/>
            <person name="Seitzer P.M."/>
            <person name="Tritt A."/>
            <person name="Larsen D."/>
            <person name="Krusor M."/>
            <person name="Yao A.I."/>
            <person name="Wu D."/>
            <person name="Madern D."/>
            <person name="Eisen J.A."/>
            <person name="Darling A.E."/>
            <person name="Facciotti M.T."/>
        </authorList>
    </citation>
    <scope>NUCLEOTIDE SEQUENCE [LARGE SCALE GENOMIC DNA]</scope>
    <source>
        <strain evidence="6">ATCC 43099 / DSM 3394 / CCM 3739 / CIP 104546 / IAM 13178 / JCM 8861 / NBRC 102185 / NCIMB 2190 / MS3</strain>
        <strain evidence="4">MS-3</strain>
    </source>
</reference>
<dbReference type="AlphaFoldDB" id="D3SZZ0"/>
<dbReference type="Proteomes" id="UP000011543">
    <property type="component" value="Unassembled WGS sequence"/>
</dbReference>
<organism evidence="3 5">
    <name type="scientific">Natrialba magadii (strain ATCC 43099 / DSM 3394 / CCM 3739 / CIP 104546 / IAM 13178 / JCM 8861 / NBRC 102185 / NCIMB 2190 / MS3)</name>
    <name type="common">Natronobacterium magadii</name>
    <dbReference type="NCBI Taxonomy" id="547559"/>
    <lineage>
        <taxon>Archaea</taxon>
        <taxon>Methanobacteriati</taxon>
        <taxon>Methanobacteriota</taxon>
        <taxon>Stenosarchaea group</taxon>
        <taxon>Halobacteria</taxon>
        <taxon>Halobacteriales</taxon>
        <taxon>Natrialbaceae</taxon>
        <taxon>Natrialba</taxon>
    </lineage>
</organism>
<dbReference type="PATRIC" id="fig|547559.17.peg.1194"/>